<evidence type="ECO:0000313" key="3">
    <source>
        <dbReference type="EMBL" id="GID49918.1"/>
    </source>
</evidence>
<dbReference type="PANTHER" id="PTHR36933:SF1">
    <property type="entry name" value="SLL0788 PROTEIN"/>
    <property type="match status" value="1"/>
</dbReference>
<dbReference type="Pfam" id="PF03713">
    <property type="entry name" value="DUF305"/>
    <property type="match status" value="1"/>
</dbReference>
<feature type="signal peptide" evidence="1">
    <location>
        <begin position="1"/>
        <end position="19"/>
    </location>
</feature>
<sequence length="213" mass="22427">MLIHSVVLRRALLSGVALTAAMALTACGGDDSPSGSETSPATISSADASPSAAVFNNADVMFAQMMIPHHQQAIEMAELAETRAADPEVKDLAGKIKAAQQPEIDTMHGWLTAWDAPMPGMSGMSKPATMPSTGHGTSEMMSQDDMAKLEAATGNEFDKLFCTMMIDHHEGAVAMAEDELANGANPEAKAMAQQIVTAQQAEITQMNQILARL</sequence>
<evidence type="ECO:0000256" key="1">
    <source>
        <dbReference type="SAM" id="SignalP"/>
    </source>
</evidence>
<dbReference type="PANTHER" id="PTHR36933">
    <property type="entry name" value="SLL0788 PROTEIN"/>
    <property type="match status" value="1"/>
</dbReference>
<dbReference type="Gene3D" id="1.20.1260.10">
    <property type="match status" value="1"/>
</dbReference>
<keyword evidence="1" id="KW-0732">Signal</keyword>
<organism evidence="3">
    <name type="scientific">Actinoplanes campanulatus</name>
    <dbReference type="NCBI Taxonomy" id="113559"/>
    <lineage>
        <taxon>Bacteria</taxon>
        <taxon>Bacillati</taxon>
        <taxon>Actinomycetota</taxon>
        <taxon>Actinomycetes</taxon>
        <taxon>Micromonosporales</taxon>
        <taxon>Micromonosporaceae</taxon>
        <taxon>Actinoplanes</taxon>
    </lineage>
</organism>
<protein>
    <recommendedName>
        <fullName evidence="2">DUF305 domain-containing protein</fullName>
    </recommendedName>
</protein>
<reference evidence="3" key="1">
    <citation type="submission" date="2021-01" db="EMBL/GenBank/DDBJ databases">
        <title>Whole genome shotgun sequence of Actinoplanes capillaceus NBRC 16408.</title>
        <authorList>
            <person name="Komaki H."/>
            <person name="Tamura T."/>
        </authorList>
    </citation>
    <scope>NUCLEOTIDE SEQUENCE [LARGE SCALE GENOMIC DNA]</scope>
    <source>
        <strain evidence="3">NBRC 16408</strain>
    </source>
</reference>
<comment type="caution">
    <text evidence="3">The sequence shown here is derived from an EMBL/GenBank/DDBJ whole genome shotgun (WGS) entry which is preliminary data.</text>
</comment>
<feature type="domain" description="DUF305" evidence="2">
    <location>
        <begin position="59"/>
        <end position="210"/>
    </location>
</feature>
<dbReference type="InterPro" id="IPR012347">
    <property type="entry name" value="Ferritin-like"/>
</dbReference>
<dbReference type="InterPro" id="IPR005183">
    <property type="entry name" value="DUF305_CopM-like"/>
</dbReference>
<evidence type="ECO:0000259" key="2">
    <source>
        <dbReference type="Pfam" id="PF03713"/>
    </source>
</evidence>
<accession>A0ABQ3WUE9</accession>
<name>A0ABQ3WUE9_9ACTN</name>
<gene>
    <name evidence="3" type="ORF">Aca07nite_71930</name>
</gene>
<dbReference type="EMBL" id="BOMF01000136">
    <property type="protein sequence ID" value="GID49918.1"/>
    <property type="molecule type" value="Genomic_DNA"/>
</dbReference>
<feature type="chain" id="PRO_5046340498" description="DUF305 domain-containing protein" evidence="1">
    <location>
        <begin position="20"/>
        <end position="213"/>
    </location>
</feature>
<proteinExistence type="predicted"/>